<keyword evidence="2" id="KW-1185">Reference proteome</keyword>
<dbReference type="RefSeq" id="WP_301414358.1">
    <property type="nucleotide sequence ID" value="NZ_CP098023.1"/>
</dbReference>
<evidence type="ECO:0000313" key="2">
    <source>
        <dbReference type="Proteomes" id="UP001321520"/>
    </source>
</evidence>
<evidence type="ECO:0008006" key="3">
    <source>
        <dbReference type="Google" id="ProtNLM"/>
    </source>
</evidence>
<dbReference type="EMBL" id="CP098023">
    <property type="protein sequence ID" value="WKD48593.1"/>
    <property type="molecule type" value="Genomic_DNA"/>
</dbReference>
<dbReference type="Proteomes" id="UP001321520">
    <property type="component" value="Chromosome"/>
</dbReference>
<evidence type="ECO:0000313" key="1">
    <source>
        <dbReference type="EMBL" id="WKD48593.1"/>
    </source>
</evidence>
<reference evidence="1 2" key="1">
    <citation type="submission" date="2022-05" db="EMBL/GenBank/DDBJ databases">
        <title>Microbulbifer sp. nov., isolated from sponge.</title>
        <authorList>
            <person name="Gao L."/>
        </authorList>
    </citation>
    <scope>NUCLEOTIDE SEQUENCE [LARGE SCALE GENOMIC DNA]</scope>
    <source>
        <strain evidence="1 2">MI-G</strain>
    </source>
</reference>
<organism evidence="1 2">
    <name type="scientific">Microbulbifer spongiae</name>
    <dbReference type="NCBI Taxonomy" id="2944933"/>
    <lineage>
        <taxon>Bacteria</taxon>
        <taxon>Pseudomonadati</taxon>
        <taxon>Pseudomonadota</taxon>
        <taxon>Gammaproteobacteria</taxon>
        <taxon>Cellvibrionales</taxon>
        <taxon>Microbulbiferaceae</taxon>
        <taxon>Microbulbifer</taxon>
    </lineage>
</organism>
<name>A0ABY9E6E8_9GAMM</name>
<sequence length="234" mass="26472">MLELLTALAVTAAGCGYQGPSTAWGLAFDPDSQSLEYCEYYLPSAQNQIKVLYFTADGQRFAEKTLLDHSGSPRGGTAVPEVVQRDFRHGEIREVRQERGQWLMRYRKSAHADWRTARCDLAGIDVVDAGFDVYVREHWAELVRGDTLTFNFASPLHGRAIRLRARKVACFNARPQAVCIRVDVAQPLLRLFAGNLDLVYDGASRNLLWFDGVVNILDPKAQTQRLRIYYQYSP</sequence>
<proteinExistence type="predicted"/>
<gene>
    <name evidence="1" type="ORF">M8T91_11745</name>
</gene>
<protein>
    <recommendedName>
        <fullName evidence="3">Lipoprotein</fullName>
    </recommendedName>
</protein>
<accession>A0ABY9E6E8</accession>